<proteinExistence type="inferred from homology"/>
<dbReference type="GO" id="GO:0005524">
    <property type="term" value="F:ATP binding"/>
    <property type="evidence" value="ECO:0007669"/>
    <property type="project" value="UniProtKB-KW"/>
</dbReference>
<dbReference type="GO" id="GO:0016887">
    <property type="term" value="F:ATP hydrolysis activity"/>
    <property type="evidence" value="ECO:0007669"/>
    <property type="project" value="TreeGrafter"/>
</dbReference>
<dbReference type="SUPFAM" id="SSF160246">
    <property type="entry name" value="EspE N-terminal domain-like"/>
    <property type="match status" value="1"/>
</dbReference>
<dbReference type="Proteomes" id="UP000184123">
    <property type="component" value="Unassembled WGS sequence"/>
</dbReference>
<gene>
    <name evidence="5" type="primary">xcpR</name>
    <name evidence="5" type="ORF">HCU01_36470</name>
    <name evidence="6" type="ORF">SAMN05660971_04103</name>
</gene>
<keyword evidence="2" id="KW-0547">Nucleotide-binding</keyword>
<comment type="similarity">
    <text evidence="1">Belongs to the GSP E family.</text>
</comment>
<feature type="domain" description="Bacterial type II secretion system protein E" evidence="4">
    <location>
        <begin position="335"/>
        <end position="349"/>
    </location>
</feature>
<dbReference type="RefSeq" id="WP_084542068.1">
    <property type="nucleotide sequence ID" value="NZ_BJXU01000158.1"/>
</dbReference>
<dbReference type="OrthoDB" id="9776961at2"/>
<dbReference type="Pfam" id="PF00437">
    <property type="entry name" value="T2SSE"/>
    <property type="match status" value="1"/>
</dbReference>
<evidence type="ECO:0000313" key="8">
    <source>
        <dbReference type="Proteomes" id="UP000321726"/>
    </source>
</evidence>
<dbReference type="AlphaFoldDB" id="A0A1M7M7S5"/>
<evidence type="ECO:0000259" key="4">
    <source>
        <dbReference type="PROSITE" id="PS00662"/>
    </source>
</evidence>
<dbReference type="PANTHER" id="PTHR30258:SF27">
    <property type="entry name" value="BACTERIOPHAGE ADSORPTION PROTEIN B-RELATED"/>
    <property type="match status" value="1"/>
</dbReference>
<keyword evidence="8" id="KW-1185">Reference proteome</keyword>
<dbReference type="InterPro" id="IPR037257">
    <property type="entry name" value="T2SS_E_N_sf"/>
</dbReference>
<dbReference type="EMBL" id="BJXU01000158">
    <property type="protein sequence ID" value="GEN25698.1"/>
    <property type="molecule type" value="Genomic_DNA"/>
</dbReference>
<dbReference type="Gene3D" id="3.40.50.300">
    <property type="entry name" value="P-loop containing nucleotide triphosphate hydrolases"/>
    <property type="match status" value="1"/>
</dbReference>
<dbReference type="InterPro" id="IPR027417">
    <property type="entry name" value="P-loop_NTPase"/>
</dbReference>
<dbReference type="FunFam" id="3.30.450.90:FF:000001">
    <property type="entry name" value="Type II secretion system ATPase GspE"/>
    <property type="match status" value="1"/>
</dbReference>
<evidence type="ECO:0000313" key="5">
    <source>
        <dbReference type="EMBL" id="GEN25698.1"/>
    </source>
</evidence>
<dbReference type="GO" id="GO:0015627">
    <property type="term" value="C:type II protein secretion system complex"/>
    <property type="evidence" value="ECO:0007669"/>
    <property type="project" value="TreeGrafter"/>
</dbReference>
<dbReference type="InterPro" id="IPR001482">
    <property type="entry name" value="T2SS/T4SS_dom"/>
</dbReference>
<accession>A0A1M7M7S5</accession>
<dbReference type="Proteomes" id="UP000321726">
    <property type="component" value="Unassembled WGS sequence"/>
</dbReference>
<dbReference type="EMBL" id="FRCA01000016">
    <property type="protein sequence ID" value="SHM86781.1"/>
    <property type="molecule type" value="Genomic_DNA"/>
</dbReference>
<evidence type="ECO:0000256" key="2">
    <source>
        <dbReference type="ARBA" id="ARBA00022741"/>
    </source>
</evidence>
<dbReference type="GO" id="GO:0015628">
    <property type="term" value="P:protein secretion by the type II secretion system"/>
    <property type="evidence" value="ECO:0007669"/>
    <property type="project" value="TreeGrafter"/>
</dbReference>
<evidence type="ECO:0000313" key="6">
    <source>
        <dbReference type="EMBL" id="SHM86781.1"/>
    </source>
</evidence>
<dbReference type="STRING" id="44933.SAMN05660971_04103"/>
<dbReference type="PROSITE" id="PS00662">
    <property type="entry name" value="T2SP_E"/>
    <property type="match status" value="1"/>
</dbReference>
<evidence type="ECO:0000256" key="3">
    <source>
        <dbReference type="ARBA" id="ARBA00022840"/>
    </source>
</evidence>
<dbReference type="FunFam" id="3.40.50.300:FF:000398">
    <property type="entry name" value="Type IV pilus assembly ATPase PilB"/>
    <property type="match status" value="1"/>
</dbReference>
<evidence type="ECO:0000313" key="7">
    <source>
        <dbReference type="Proteomes" id="UP000184123"/>
    </source>
</evidence>
<reference evidence="6 7" key="1">
    <citation type="submission" date="2016-11" db="EMBL/GenBank/DDBJ databases">
        <authorList>
            <person name="Jaros S."/>
            <person name="Januszkiewicz K."/>
            <person name="Wedrychowicz H."/>
        </authorList>
    </citation>
    <scope>NUCLEOTIDE SEQUENCE [LARGE SCALE GENOMIC DNA]</scope>
    <source>
        <strain evidence="6 7">DSM 4740</strain>
    </source>
</reference>
<dbReference type="GO" id="GO:0005886">
    <property type="term" value="C:plasma membrane"/>
    <property type="evidence" value="ECO:0007669"/>
    <property type="project" value="TreeGrafter"/>
</dbReference>
<organism evidence="6 7">
    <name type="scientific">Halomonas cupida</name>
    <dbReference type="NCBI Taxonomy" id="44933"/>
    <lineage>
        <taxon>Bacteria</taxon>
        <taxon>Pseudomonadati</taxon>
        <taxon>Pseudomonadota</taxon>
        <taxon>Gammaproteobacteria</taxon>
        <taxon>Oceanospirillales</taxon>
        <taxon>Halomonadaceae</taxon>
        <taxon>Halomonas</taxon>
    </lineage>
</organism>
<sequence length="523" mass="57247">MITQHSTSRSSTSRNGAQASAEATSLLPYRLAQRAGVALDWRDSRYHLMCRRHNDNQRLQIELLQELQRRHGAPAAVDWLDDNRWTSRLGELYDAQRENTDALVEGLAEHIDLDSLIKELPRTEDLLDSEQEAPVIRLINAIFSEALRLGASDVHIEPFEQELVVRLRVDGALRVALRPPRVLAPMLISRIKVMARLDIAEKRKPQDGRITVRAAGRPVDIRVSTLPGIHGERLVMRLLDKQASLLELDAIGMPPAVLKGWRQALAQPNGIVLNTGPTGSGKTTTLYASLTQLNDQQRSILTVEDPVEYALPGIGQTPVNPQAGLTFARGLRAILRQDPDVIMIGEIRDLETATTAVQSSLTGHLVLSTLHTNSALGAIARLRDMGVEAYLLATSLKGVMAQRLVRRLCPHCRQWHPSSDAQRALLPGLSPEQPVAEAGGCEECADTGYRGRLGLYEFVAIDARLAELIHAGASEAELASCARRHGTTLADAAVDAVAQGHTSIEEVLRAIHLQTMPSGEPTE</sequence>
<dbReference type="CDD" id="cd01129">
    <property type="entry name" value="PulE-GspE-like"/>
    <property type="match status" value="1"/>
</dbReference>
<dbReference type="PANTHER" id="PTHR30258">
    <property type="entry name" value="TYPE II SECRETION SYSTEM PROTEIN GSPE-RELATED"/>
    <property type="match status" value="1"/>
</dbReference>
<keyword evidence="3" id="KW-0067">ATP-binding</keyword>
<dbReference type="Gene3D" id="3.30.300.160">
    <property type="entry name" value="Type II secretion system, protein E, N-terminal domain"/>
    <property type="match status" value="1"/>
</dbReference>
<dbReference type="SUPFAM" id="SSF52540">
    <property type="entry name" value="P-loop containing nucleoside triphosphate hydrolases"/>
    <property type="match status" value="1"/>
</dbReference>
<evidence type="ECO:0000256" key="1">
    <source>
        <dbReference type="ARBA" id="ARBA00006611"/>
    </source>
</evidence>
<protein>
    <submittedName>
        <fullName evidence="6">General secretion pathway protein E</fullName>
    </submittedName>
    <submittedName>
        <fullName evidence="5">Type II secretion system protein GspE</fullName>
    </submittedName>
</protein>
<reference evidence="5 8" key="2">
    <citation type="submission" date="2019-07" db="EMBL/GenBank/DDBJ databases">
        <title>Whole genome shotgun sequence of Halomonas cupida NBRC 102219.</title>
        <authorList>
            <person name="Hosoyama A."/>
            <person name="Uohara A."/>
            <person name="Ohji S."/>
            <person name="Ichikawa N."/>
        </authorList>
    </citation>
    <scope>NUCLEOTIDE SEQUENCE [LARGE SCALE GENOMIC DNA]</scope>
    <source>
        <strain evidence="5 8">NBRC 102219</strain>
    </source>
</reference>
<name>A0A1M7M7S5_9GAMM</name>
<dbReference type="Gene3D" id="3.30.450.90">
    <property type="match status" value="1"/>
</dbReference>